<accession>A0A6B0T644</accession>
<name>A0A6B0T644_9EURY</name>
<feature type="domain" description="HTH bat-type" evidence="3">
    <location>
        <begin position="152"/>
        <end position="203"/>
    </location>
</feature>
<evidence type="ECO:0000256" key="2">
    <source>
        <dbReference type="ARBA" id="ARBA00023163"/>
    </source>
</evidence>
<dbReference type="Gene3D" id="1.10.10.10">
    <property type="entry name" value="Winged helix-like DNA-binding domain superfamily/Winged helix DNA-binding domain"/>
    <property type="match status" value="1"/>
</dbReference>
<dbReference type="InterPro" id="IPR007050">
    <property type="entry name" value="HTH_bacterioopsin"/>
</dbReference>
<organism evidence="5 6">
    <name type="scientific">Halovenus carboxidivorans</name>
    <dbReference type="NCBI Taxonomy" id="2692199"/>
    <lineage>
        <taxon>Archaea</taxon>
        <taxon>Methanobacteriati</taxon>
        <taxon>Methanobacteriota</taxon>
        <taxon>Stenosarchaea group</taxon>
        <taxon>Halobacteria</taxon>
        <taxon>Halobacteriales</taxon>
        <taxon>Haloarculaceae</taxon>
        <taxon>Halovenus</taxon>
    </lineage>
</organism>
<keyword evidence="1" id="KW-0805">Transcription regulation</keyword>
<evidence type="ECO:0000313" key="5">
    <source>
        <dbReference type="EMBL" id="MXR51043.1"/>
    </source>
</evidence>
<feature type="domain" description="DmsR-like N-terminal" evidence="4">
    <location>
        <begin position="1"/>
        <end position="134"/>
    </location>
</feature>
<gene>
    <name evidence="5" type="ORF">GRX03_05410</name>
</gene>
<dbReference type="RefSeq" id="WP_159763120.1">
    <property type="nucleotide sequence ID" value="NZ_WUUT01000001.1"/>
</dbReference>
<protein>
    <submittedName>
        <fullName evidence="5">Bacterio-opsin activator</fullName>
    </submittedName>
</protein>
<evidence type="ECO:0000259" key="3">
    <source>
        <dbReference type="Pfam" id="PF04967"/>
    </source>
</evidence>
<evidence type="ECO:0000259" key="4">
    <source>
        <dbReference type="Pfam" id="PF24277"/>
    </source>
</evidence>
<dbReference type="InterPro" id="IPR036388">
    <property type="entry name" value="WH-like_DNA-bd_sf"/>
</dbReference>
<dbReference type="Proteomes" id="UP000466535">
    <property type="component" value="Unassembled WGS sequence"/>
</dbReference>
<sequence>MSGVRAEFVFERPEQCPVAASSAGADSPLRDVSWTTESDGIVTEQFTTADEPATDEAEEVFDYGAQRVYEFERDYDDPCICEYIEQSLGPVTDAYATGGNLHVTIHAGDVEKLRELLGELNDRFGTVRIEYLVQGRDQAAESNLVPVDLRRLTDRQQEVLQTAHEMGYFEYPRNSNASEVSEALGIEPSTFTEHLNAAQSKLLDELLARE</sequence>
<dbReference type="PANTHER" id="PTHR34236:SF1">
    <property type="entry name" value="DIMETHYL SULFOXIDE REDUCTASE TRANSCRIPTIONAL ACTIVATOR"/>
    <property type="match status" value="1"/>
</dbReference>
<dbReference type="OrthoDB" id="168808at2157"/>
<dbReference type="InterPro" id="IPR056433">
    <property type="entry name" value="DmsR-like_N"/>
</dbReference>
<keyword evidence="6" id="KW-1185">Reference proteome</keyword>
<dbReference type="AlphaFoldDB" id="A0A6B0T644"/>
<dbReference type="EMBL" id="WUUT01000001">
    <property type="protein sequence ID" value="MXR51043.1"/>
    <property type="molecule type" value="Genomic_DNA"/>
</dbReference>
<proteinExistence type="predicted"/>
<dbReference type="Pfam" id="PF04967">
    <property type="entry name" value="HTH_10"/>
    <property type="match status" value="1"/>
</dbReference>
<evidence type="ECO:0000313" key="6">
    <source>
        <dbReference type="Proteomes" id="UP000466535"/>
    </source>
</evidence>
<dbReference type="PANTHER" id="PTHR34236">
    <property type="entry name" value="DIMETHYL SULFOXIDE REDUCTASE TRANSCRIPTIONAL ACTIVATOR"/>
    <property type="match status" value="1"/>
</dbReference>
<keyword evidence="2" id="KW-0804">Transcription</keyword>
<evidence type="ECO:0000256" key="1">
    <source>
        <dbReference type="ARBA" id="ARBA00023015"/>
    </source>
</evidence>
<reference evidence="5 6" key="1">
    <citation type="submission" date="2019-12" db="EMBL/GenBank/DDBJ databases">
        <title>Isolation and characterization of three novel carbon monoxide-oxidizing members of Halobacteria from salione crusts and soils.</title>
        <authorList>
            <person name="Myers M.R."/>
            <person name="King G.M."/>
        </authorList>
    </citation>
    <scope>NUCLEOTIDE SEQUENCE [LARGE SCALE GENOMIC DNA]</scope>
    <source>
        <strain evidence="5 6">WSH3</strain>
    </source>
</reference>
<dbReference type="Pfam" id="PF24277">
    <property type="entry name" value="DmsR_N"/>
    <property type="match status" value="1"/>
</dbReference>
<comment type="caution">
    <text evidence="5">The sequence shown here is derived from an EMBL/GenBank/DDBJ whole genome shotgun (WGS) entry which is preliminary data.</text>
</comment>